<dbReference type="SUPFAM" id="SSF53790">
    <property type="entry name" value="Tetrapyrrole methylase"/>
    <property type="match status" value="1"/>
</dbReference>
<evidence type="ECO:0000256" key="2">
    <source>
        <dbReference type="ARBA" id="ARBA00022573"/>
    </source>
</evidence>
<dbReference type="InterPro" id="IPR050714">
    <property type="entry name" value="Cobalamin_biosynth_MTase"/>
</dbReference>
<dbReference type="CDD" id="cd11644">
    <property type="entry name" value="Precorrin-6Y-MT"/>
    <property type="match status" value="1"/>
</dbReference>
<keyword evidence="2" id="KW-0169">Cobalamin biosynthesis</keyword>
<keyword evidence="4 7" id="KW-0808">Transferase</keyword>
<dbReference type="AlphaFoldDB" id="A0A841GTS3"/>
<keyword evidence="5" id="KW-0949">S-adenosyl-L-methionine</keyword>
<dbReference type="GO" id="GO:0032259">
    <property type="term" value="P:methylation"/>
    <property type="evidence" value="ECO:0007669"/>
    <property type="project" value="UniProtKB-KW"/>
</dbReference>
<comment type="caution">
    <text evidence="7">The sequence shown here is derived from an EMBL/GenBank/DDBJ whole genome shotgun (WGS) entry which is preliminary data.</text>
</comment>
<feature type="domain" description="Tetrapyrrole methylase" evidence="6">
    <location>
        <begin position="1"/>
        <end position="183"/>
    </location>
</feature>
<proteinExistence type="predicted"/>
<accession>A0A841GTS3</accession>
<dbReference type="Gene3D" id="3.40.1010.10">
    <property type="entry name" value="Cobalt-precorrin-4 Transmethylase, Domain 1"/>
    <property type="match status" value="1"/>
</dbReference>
<dbReference type="Gene3D" id="3.30.950.10">
    <property type="entry name" value="Methyltransferase, Cobalt-precorrin-4 Transmethylase, Domain 2"/>
    <property type="match status" value="1"/>
</dbReference>
<evidence type="ECO:0000313" key="7">
    <source>
        <dbReference type="EMBL" id="MBB6063399.1"/>
    </source>
</evidence>
<sequence length="199" mass="22467">MITVVGVGPGNPKLLTSYALEKIKEAKVLVGGKRLLGQFDTKAKKIPYGKNFDLKNIDKLGDSIVVLASGDPLLYGIANTLLKYFKKEEIEIIPGISCVQYMASKLKVSLDDAKVVSFHGRREKLEEILNYKKIFIFTDKVNTPQKIAKDLRKASCTDYVIFVGENLSYEDEKIYKFTLRELAEYEYEFGINLVLLLGE</sequence>
<evidence type="ECO:0000256" key="4">
    <source>
        <dbReference type="ARBA" id="ARBA00022679"/>
    </source>
</evidence>
<reference evidence="7 8" key="1">
    <citation type="submission" date="2020-08" db="EMBL/GenBank/DDBJ databases">
        <title>Genomic Encyclopedia of Type Strains, Phase IV (KMG-IV): sequencing the most valuable type-strain genomes for metagenomic binning, comparative biology and taxonomic classification.</title>
        <authorList>
            <person name="Goeker M."/>
        </authorList>
    </citation>
    <scope>NUCLEOTIDE SEQUENCE [LARGE SCALE GENOMIC DNA]</scope>
    <source>
        <strain evidence="7 8">DSM 13481</strain>
    </source>
</reference>
<organism evidence="7 8">
    <name type="scientific">Thermosipho japonicus</name>
    <dbReference type="NCBI Taxonomy" id="90323"/>
    <lineage>
        <taxon>Bacteria</taxon>
        <taxon>Thermotogati</taxon>
        <taxon>Thermotogota</taxon>
        <taxon>Thermotogae</taxon>
        <taxon>Thermotogales</taxon>
        <taxon>Fervidobacteriaceae</taxon>
        <taxon>Thermosipho</taxon>
    </lineage>
</organism>
<dbReference type="EC" id="2.1.1.289" evidence="7"/>
<evidence type="ECO:0000256" key="3">
    <source>
        <dbReference type="ARBA" id="ARBA00022603"/>
    </source>
</evidence>
<dbReference type="InterPro" id="IPR014777">
    <property type="entry name" value="4pyrrole_Mease_sub1"/>
</dbReference>
<dbReference type="EMBL" id="JACHEX010000007">
    <property type="protein sequence ID" value="MBB6063399.1"/>
    <property type="molecule type" value="Genomic_DNA"/>
</dbReference>
<dbReference type="NCBIfam" id="TIGR02467">
    <property type="entry name" value="CbiE"/>
    <property type="match status" value="1"/>
</dbReference>
<dbReference type="GO" id="GO:0008276">
    <property type="term" value="F:protein methyltransferase activity"/>
    <property type="evidence" value="ECO:0007669"/>
    <property type="project" value="InterPro"/>
</dbReference>
<name>A0A841GTS3_9BACT</name>
<dbReference type="InterPro" id="IPR000878">
    <property type="entry name" value="4pyrrol_Mease"/>
</dbReference>
<evidence type="ECO:0000256" key="1">
    <source>
        <dbReference type="ARBA" id="ARBA00004953"/>
    </source>
</evidence>
<dbReference type="InterPro" id="IPR014776">
    <property type="entry name" value="4pyrrole_Mease_sub2"/>
</dbReference>
<evidence type="ECO:0000259" key="6">
    <source>
        <dbReference type="Pfam" id="PF00590"/>
    </source>
</evidence>
<keyword evidence="3 7" id="KW-0489">Methyltransferase</keyword>
<dbReference type="Pfam" id="PF00590">
    <property type="entry name" value="TP_methylase"/>
    <property type="match status" value="1"/>
</dbReference>
<dbReference type="InterPro" id="IPR035996">
    <property type="entry name" value="4pyrrol_Methylase_sf"/>
</dbReference>
<dbReference type="PANTHER" id="PTHR43182">
    <property type="entry name" value="COBALT-PRECORRIN-6B C(15)-METHYLTRANSFERASE (DECARBOXYLATING)"/>
    <property type="match status" value="1"/>
</dbReference>
<evidence type="ECO:0000256" key="5">
    <source>
        <dbReference type="ARBA" id="ARBA00022691"/>
    </source>
</evidence>
<evidence type="ECO:0000313" key="8">
    <source>
        <dbReference type="Proteomes" id="UP000555828"/>
    </source>
</evidence>
<dbReference type="UniPathway" id="UPA00148"/>
<keyword evidence="8" id="KW-1185">Reference proteome</keyword>
<dbReference type="PANTHER" id="PTHR43182:SF1">
    <property type="entry name" value="COBALT-PRECORRIN-7 C(5)-METHYLTRANSFERASE"/>
    <property type="match status" value="1"/>
</dbReference>
<dbReference type="RefSeq" id="WP_184619972.1">
    <property type="nucleotide sequence ID" value="NZ_JACHEX010000007.1"/>
</dbReference>
<dbReference type="GO" id="GO:0009236">
    <property type="term" value="P:cobalamin biosynthetic process"/>
    <property type="evidence" value="ECO:0007669"/>
    <property type="project" value="UniProtKB-UniPathway"/>
</dbReference>
<dbReference type="Proteomes" id="UP000555828">
    <property type="component" value="Unassembled WGS sequence"/>
</dbReference>
<comment type="pathway">
    <text evidence="1">Cofactor biosynthesis; adenosylcobalamin biosynthesis.</text>
</comment>
<dbReference type="InterPro" id="IPR012818">
    <property type="entry name" value="CbiE"/>
</dbReference>
<protein>
    <submittedName>
        <fullName evidence="7">Cobalt-precorrin-7 (C5)-methyltransferase</fullName>
        <ecNumber evidence="7">2.1.1.289</ecNumber>
    </submittedName>
</protein>
<gene>
    <name evidence="7" type="ORF">HNP65_001870</name>
</gene>